<accession>A0A1H5WFY2</accession>
<sequence>MSQYTARMLRPLRFFAVVSLFACALHIVAQDFQPKAIRFEGAPDQDQARLLAITGLTPGATVTKEQIEAGLGKLADTGSFTDISYTVNSQALVIKLGSSDNAGLLPVRFANFLWWKPEELERLLEAEVPIYHGQISLTGSLTTEVEAALVKLAKQKGLDIKVSAEHGAGHIVLSIDQPHIVVGRIAIDDVRPALGPKISDFVAGMRGQDLDVVTTATTITEDGRDIFRNAGYLDVAIDPPVFTEPHPLAAGTYAVDAKVTVHRGDIYKVVELAIVPAQPLQESELRAVSELKKGDPAAPMGLLISGQKMARLYADRGYLDASATQSISLDNVAHTAAYTLTLRAGTLYHVAGILTGALPVDAQTELAKDKRLSPGLPADNEIGHAIAEDLMPLYPHRALNLGERVDRLEHTVTYVVEFRTAAPRD</sequence>
<dbReference type="EMBL" id="FNVA01000002">
    <property type="protein sequence ID" value="SEF98362.1"/>
    <property type="molecule type" value="Genomic_DNA"/>
</dbReference>
<evidence type="ECO:0000256" key="1">
    <source>
        <dbReference type="SAM" id="SignalP"/>
    </source>
</evidence>
<evidence type="ECO:0000259" key="2">
    <source>
        <dbReference type="Pfam" id="PF07244"/>
    </source>
</evidence>
<evidence type="ECO:0000313" key="4">
    <source>
        <dbReference type="Proteomes" id="UP000236728"/>
    </source>
</evidence>
<feature type="signal peptide" evidence="1">
    <location>
        <begin position="1"/>
        <end position="24"/>
    </location>
</feature>
<dbReference type="AlphaFoldDB" id="A0A1H5WFY2"/>
<feature type="domain" description="POTRA" evidence="2">
    <location>
        <begin position="280"/>
        <end position="342"/>
    </location>
</feature>
<feature type="chain" id="PRO_5009288241" description="POTRA domain-containing protein" evidence="1">
    <location>
        <begin position="25"/>
        <end position="425"/>
    </location>
</feature>
<reference evidence="3 4" key="1">
    <citation type="submission" date="2016-10" db="EMBL/GenBank/DDBJ databases">
        <authorList>
            <person name="de Groot N.N."/>
        </authorList>
    </citation>
    <scope>NUCLEOTIDE SEQUENCE [LARGE SCALE GENOMIC DNA]</scope>
    <source>
        <strain evidence="3 4">DSM 22489</strain>
    </source>
</reference>
<evidence type="ECO:0000313" key="3">
    <source>
        <dbReference type="EMBL" id="SEF98362.1"/>
    </source>
</evidence>
<dbReference type="Proteomes" id="UP000236728">
    <property type="component" value="Unassembled WGS sequence"/>
</dbReference>
<keyword evidence="4" id="KW-1185">Reference proteome</keyword>
<dbReference type="Pfam" id="PF07244">
    <property type="entry name" value="POTRA"/>
    <property type="match status" value="1"/>
</dbReference>
<dbReference type="RefSeq" id="WP_103932481.1">
    <property type="nucleotide sequence ID" value="NZ_FNVA01000002.1"/>
</dbReference>
<keyword evidence="1" id="KW-0732">Signal</keyword>
<dbReference type="InterPro" id="IPR010827">
    <property type="entry name" value="BamA/TamA_POTRA"/>
</dbReference>
<proteinExistence type="predicted"/>
<dbReference type="Gene3D" id="3.10.20.310">
    <property type="entry name" value="membrane protein fhac"/>
    <property type="match status" value="2"/>
</dbReference>
<protein>
    <recommendedName>
        <fullName evidence="2">POTRA domain-containing protein</fullName>
    </recommendedName>
</protein>
<gene>
    <name evidence="3" type="ORF">SAMN05421819_1563</name>
</gene>
<dbReference type="OrthoDB" id="114882at2"/>
<name>A0A1H5WFY2_9BACT</name>
<organism evidence="3 4">
    <name type="scientific">Bryocella elongata</name>
    <dbReference type="NCBI Taxonomy" id="863522"/>
    <lineage>
        <taxon>Bacteria</taxon>
        <taxon>Pseudomonadati</taxon>
        <taxon>Acidobacteriota</taxon>
        <taxon>Terriglobia</taxon>
        <taxon>Terriglobales</taxon>
        <taxon>Acidobacteriaceae</taxon>
        <taxon>Bryocella</taxon>
    </lineage>
</organism>